<evidence type="ECO:0000313" key="3">
    <source>
        <dbReference type="Proteomes" id="UP001295794"/>
    </source>
</evidence>
<gene>
    <name evidence="2" type="ORF">MYCIT1_LOCUS2941</name>
</gene>
<keyword evidence="3" id="KW-1185">Reference proteome</keyword>
<reference evidence="2" key="1">
    <citation type="submission" date="2023-11" db="EMBL/GenBank/DDBJ databases">
        <authorList>
            <person name="De Vega J J."/>
            <person name="De Vega J J."/>
        </authorList>
    </citation>
    <scope>NUCLEOTIDE SEQUENCE</scope>
</reference>
<sequence>MPIPPLLKRLSAKSLRKRTQSPSRSATSTPTPPRSDTPPVPSLAQKQISATVIIPTPPQTPPALASIPPDDALSKDLQGAWASANAAPNTSRADRLLLAAENAGSAAVSTQTQAVPYVTGVKTALDAVGGLEVIEKGLNTFMEGMPVLMKALDEVAKLHPFIGVAVMAFKAVWALEQKRRDNDKKILALHMEMKEMMGVLTQLRNVKDADEVAPDGSTIKGRMQIIILATAEDIKACANACDTYCKKKLIVKVLKGPIWEGRLVAFVGAFTKRRTEFEFALSIHTALGVDAATRLIGTVDDTTQEINAKMDMMLKLFQKLVPPEQREMAQMVEKKGGQSVMDNDKALKDLNDFENKMLAAQGGGPGHGGKAVKTPDLNDLKEELHGDPQLAMDQNMTVFSRKFEVQKRQIIDELSRVVEREGDRVISAVTAGPHDRIIDPNVHMIWKEMGWRGSVKARHFVMALRDHFQEHTDHVQIEQTEVWALEYLSITRIQAISEAFDDDASGFITVAEANDFTTGRPLDWSLPRWIAYWAVGQHQTTLLYAFKIRDLLSKMFSILPHALPENKSAANSYMDDVYYSIWTVVSSLTSCNVNLALQSKFESYVEDEEARLKANLEAIKYDIDADDTLELITGRGRIDRYVFPVIYLLLERHFEILRLCQTKVVHPDELWDAADTIVWVFDAIGARFRELESIFKQQNLDLKQQFKTFAFGMYEYVNEPNLLWAPKLVQEADFTEFPYNDALEGDLPDAANILNYPVDQDDLDYAAYSLDSCPSAPAETALPGFEDLFSATWHGFLYMKENPSRPSSGMISLDLKPTHSEAGIQLFATSGRANRSDFTLSGECDPSTHSLKFKRSFPARLRAQYFNGTWDPAAEMLSGTLGFEEDPNTHSATFVFKRLAPQHTRFLPSPGELEDSRPRALWKFAISAVSDDIGRDRWSWSYFKARKERRLRFIELYIRSAAGSAQSGRPLSSAEFAEFAELKRMTTADSRFYHSLAERTIRNLLAHDCRCDACDGDIGGARVSCLECQMKDTWNTVDFHESPECMDERVTRDDMERPHLPQHDLVKTRRVVHMRQFGKTFREAKAAVTKARSLLSDESEPRVCRMCKVAVVQPCWFCVQCEEPTFLCRACDEKGEIALEGHVYHEHDLVRLVEKSDEDTMTVEERFSALESQFTVYQKSVEERLQKLEDAVDGRLVRVEKLLEQLLARSTESV</sequence>
<comment type="caution">
    <text evidence="2">The sequence shown here is derived from an EMBL/GenBank/DDBJ whole genome shotgun (WGS) entry which is preliminary data.</text>
</comment>
<proteinExistence type="predicted"/>
<accession>A0AAD2GUD2</accession>
<feature type="compositionally biased region" description="Pro residues" evidence="1">
    <location>
        <begin position="30"/>
        <end position="41"/>
    </location>
</feature>
<dbReference type="AlphaFoldDB" id="A0AAD2GUD2"/>
<dbReference type="Proteomes" id="UP001295794">
    <property type="component" value="Unassembled WGS sequence"/>
</dbReference>
<feature type="compositionally biased region" description="Low complexity" evidence="1">
    <location>
        <begin position="20"/>
        <end position="29"/>
    </location>
</feature>
<evidence type="ECO:0000313" key="2">
    <source>
        <dbReference type="EMBL" id="CAK5263482.1"/>
    </source>
</evidence>
<evidence type="ECO:0008006" key="4">
    <source>
        <dbReference type="Google" id="ProtNLM"/>
    </source>
</evidence>
<organism evidence="2 3">
    <name type="scientific">Mycena citricolor</name>
    <dbReference type="NCBI Taxonomy" id="2018698"/>
    <lineage>
        <taxon>Eukaryota</taxon>
        <taxon>Fungi</taxon>
        <taxon>Dikarya</taxon>
        <taxon>Basidiomycota</taxon>
        <taxon>Agaricomycotina</taxon>
        <taxon>Agaricomycetes</taxon>
        <taxon>Agaricomycetidae</taxon>
        <taxon>Agaricales</taxon>
        <taxon>Marasmiineae</taxon>
        <taxon>Mycenaceae</taxon>
        <taxon>Mycena</taxon>
    </lineage>
</organism>
<dbReference type="EMBL" id="CAVNYO010000040">
    <property type="protein sequence ID" value="CAK5263482.1"/>
    <property type="molecule type" value="Genomic_DNA"/>
</dbReference>
<evidence type="ECO:0000256" key="1">
    <source>
        <dbReference type="SAM" id="MobiDB-lite"/>
    </source>
</evidence>
<feature type="region of interest" description="Disordered" evidence="1">
    <location>
        <begin position="1"/>
        <end position="45"/>
    </location>
</feature>
<name>A0AAD2GUD2_9AGAR</name>
<protein>
    <recommendedName>
        <fullName evidence="4">Vacuolar protein sorting-associated protein 13 second N-terminal domain-containing protein</fullName>
    </recommendedName>
</protein>
<feature type="compositionally biased region" description="Basic residues" evidence="1">
    <location>
        <begin position="10"/>
        <end position="19"/>
    </location>
</feature>